<keyword evidence="2" id="KW-0732">Signal</keyword>
<gene>
    <name evidence="3" type="ORF">G3I39_34215</name>
</gene>
<feature type="non-terminal residue" evidence="3">
    <location>
        <position position="67"/>
    </location>
</feature>
<organism evidence="3 4">
    <name type="scientific">Streptomyces microflavus</name>
    <name type="common">Streptomyces lipmanii</name>
    <dbReference type="NCBI Taxonomy" id="1919"/>
    <lineage>
        <taxon>Bacteria</taxon>
        <taxon>Bacillati</taxon>
        <taxon>Actinomycetota</taxon>
        <taxon>Actinomycetes</taxon>
        <taxon>Kitasatosporales</taxon>
        <taxon>Streptomycetaceae</taxon>
        <taxon>Streptomyces</taxon>
    </lineage>
</organism>
<evidence type="ECO:0000313" key="3">
    <source>
        <dbReference type="EMBL" id="NEB72088.1"/>
    </source>
</evidence>
<feature type="compositionally biased region" description="Low complexity" evidence="1">
    <location>
        <begin position="24"/>
        <end position="34"/>
    </location>
</feature>
<evidence type="ECO:0000256" key="2">
    <source>
        <dbReference type="SAM" id="SignalP"/>
    </source>
</evidence>
<evidence type="ECO:0000313" key="4">
    <source>
        <dbReference type="Proteomes" id="UP000471648"/>
    </source>
</evidence>
<comment type="caution">
    <text evidence="3">The sequence shown here is derived from an EMBL/GenBank/DDBJ whole genome shotgun (WGS) entry which is preliminary data.</text>
</comment>
<evidence type="ECO:0000256" key="1">
    <source>
        <dbReference type="SAM" id="MobiDB-lite"/>
    </source>
</evidence>
<feature type="region of interest" description="Disordered" evidence="1">
    <location>
        <begin position="24"/>
        <end position="67"/>
    </location>
</feature>
<dbReference type="Proteomes" id="UP000471648">
    <property type="component" value="Unassembled WGS sequence"/>
</dbReference>
<protein>
    <submittedName>
        <fullName evidence="3">Uncharacterized protein</fullName>
    </submittedName>
</protein>
<name>A0A6N9VLI4_STRMI</name>
<dbReference type="RefSeq" id="WP_164358875.1">
    <property type="nucleotide sequence ID" value="NZ_JAAGME010001449.1"/>
</dbReference>
<reference evidence="3 4" key="1">
    <citation type="submission" date="2020-01" db="EMBL/GenBank/DDBJ databases">
        <title>Insect and environment-associated Actinomycetes.</title>
        <authorList>
            <person name="Currrie C."/>
            <person name="Chevrette M."/>
            <person name="Carlson C."/>
            <person name="Stubbendieck R."/>
            <person name="Wendt-Pienkowski E."/>
        </authorList>
    </citation>
    <scope>NUCLEOTIDE SEQUENCE [LARGE SCALE GENOMIC DNA]</scope>
    <source>
        <strain evidence="3 4">SID14438</strain>
    </source>
</reference>
<feature type="chain" id="PRO_5026788799" evidence="2">
    <location>
        <begin position="31"/>
        <end position="67"/>
    </location>
</feature>
<dbReference type="EMBL" id="JAAGME010001449">
    <property type="protein sequence ID" value="NEB72088.1"/>
    <property type="molecule type" value="Genomic_DNA"/>
</dbReference>
<feature type="signal peptide" evidence="2">
    <location>
        <begin position="1"/>
        <end position="30"/>
    </location>
</feature>
<dbReference type="AlphaFoldDB" id="A0A6N9VLI4"/>
<proteinExistence type="predicted"/>
<sequence>MRFGRRKQATAVAVAVIGGLLSPFAPTATAAPADPGKPPATSPDRADSAQPPAVWPRPQSIRAAGPA</sequence>
<accession>A0A6N9VLI4</accession>